<dbReference type="InterPro" id="IPR009057">
    <property type="entry name" value="Homeodomain-like_sf"/>
</dbReference>
<evidence type="ECO:0000256" key="2">
    <source>
        <dbReference type="PROSITE-ProRule" id="PRU00335"/>
    </source>
</evidence>
<name>A0ABW6RTR6_9NOCA</name>
<feature type="DNA-binding region" description="H-T-H motif" evidence="2">
    <location>
        <begin position="36"/>
        <end position="55"/>
    </location>
</feature>
<reference evidence="4 5" key="1">
    <citation type="submission" date="2024-10" db="EMBL/GenBank/DDBJ databases">
        <title>The Natural Products Discovery Center: Release of the First 8490 Sequenced Strains for Exploring Actinobacteria Biosynthetic Diversity.</title>
        <authorList>
            <person name="Kalkreuter E."/>
            <person name="Kautsar S.A."/>
            <person name="Yang D."/>
            <person name="Bader C.D."/>
            <person name="Teijaro C.N."/>
            <person name="Fluegel L."/>
            <person name="Davis C.M."/>
            <person name="Simpson J.R."/>
            <person name="Lauterbach L."/>
            <person name="Steele A.D."/>
            <person name="Gui C."/>
            <person name="Meng S."/>
            <person name="Li G."/>
            <person name="Viehrig K."/>
            <person name="Ye F."/>
            <person name="Su P."/>
            <person name="Kiefer A.F."/>
            <person name="Nichols A."/>
            <person name="Cepeda A.J."/>
            <person name="Yan W."/>
            <person name="Fan B."/>
            <person name="Jiang Y."/>
            <person name="Adhikari A."/>
            <person name="Zheng C.-J."/>
            <person name="Schuster L."/>
            <person name="Cowan T.M."/>
            <person name="Smanski M.J."/>
            <person name="Chevrette M.G."/>
            <person name="De Carvalho L.P.S."/>
            <person name="Shen B."/>
        </authorList>
    </citation>
    <scope>NUCLEOTIDE SEQUENCE [LARGE SCALE GENOMIC DNA]</scope>
    <source>
        <strain evidence="4 5">NPDC002593</strain>
    </source>
</reference>
<evidence type="ECO:0000256" key="1">
    <source>
        <dbReference type="ARBA" id="ARBA00023125"/>
    </source>
</evidence>
<dbReference type="EMBL" id="JBIAQY010000001">
    <property type="protein sequence ID" value="MFF3566939.1"/>
    <property type="molecule type" value="Genomic_DNA"/>
</dbReference>
<keyword evidence="5" id="KW-1185">Reference proteome</keyword>
<keyword evidence="1 2" id="KW-0238">DNA-binding</keyword>
<dbReference type="Proteomes" id="UP001601992">
    <property type="component" value="Unassembled WGS sequence"/>
</dbReference>
<dbReference type="InterPro" id="IPR041483">
    <property type="entry name" value="TetR_C_34"/>
</dbReference>
<protein>
    <submittedName>
        <fullName evidence="4">TetR family transcriptional regulator</fullName>
    </submittedName>
</protein>
<dbReference type="Gene3D" id="1.10.357.10">
    <property type="entry name" value="Tetracycline Repressor, domain 2"/>
    <property type="match status" value="1"/>
</dbReference>
<evidence type="ECO:0000259" key="3">
    <source>
        <dbReference type="PROSITE" id="PS50977"/>
    </source>
</evidence>
<organism evidence="4 5">
    <name type="scientific">Nocardia jiangxiensis</name>
    <dbReference type="NCBI Taxonomy" id="282685"/>
    <lineage>
        <taxon>Bacteria</taxon>
        <taxon>Bacillati</taxon>
        <taxon>Actinomycetota</taxon>
        <taxon>Actinomycetes</taxon>
        <taxon>Mycobacteriales</taxon>
        <taxon>Nocardiaceae</taxon>
        <taxon>Nocardia</taxon>
    </lineage>
</organism>
<dbReference type="Pfam" id="PF00440">
    <property type="entry name" value="TetR_N"/>
    <property type="match status" value="1"/>
</dbReference>
<dbReference type="PROSITE" id="PS50977">
    <property type="entry name" value="HTH_TETR_2"/>
    <property type="match status" value="1"/>
</dbReference>
<comment type="caution">
    <text evidence="4">The sequence shown here is derived from an EMBL/GenBank/DDBJ whole genome shotgun (WGS) entry which is preliminary data.</text>
</comment>
<feature type="domain" description="HTH tetR-type" evidence="3">
    <location>
        <begin position="13"/>
        <end position="73"/>
    </location>
</feature>
<dbReference type="SUPFAM" id="SSF46689">
    <property type="entry name" value="Homeodomain-like"/>
    <property type="match status" value="1"/>
</dbReference>
<dbReference type="InterPro" id="IPR001647">
    <property type="entry name" value="HTH_TetR"/>
</dbReference>
<sequence length="218" mass="23750">MNFKRARSDEQRAERRRKILDTAAEMLTEMPAAKLSLNELSRRVCLAKSNVLRYFESREAILLELLDAQVRDWIVALEDAAEPIAGTPRERGDRLAALLADSLAQRPMLCDLLSAQAAVLEQNVSADVVIAHKHATMRSAETLVTLVRRHLPELDPADAQELTAVAVLIATAAWPHSQPTAAVEAAYAADPVVAALRMDFAAIVGRTLAVTISGLLAR</sequence>
<proteinExistence type="predicted"/>
<dbReference type="Pfam" id="PF17929">
    <property type="entry name" value="TetR_C_34"/>
    <property type="match status" value="1"/>
</dbReference>
<accession>A0ABW6RTR6</accession>
<evidence type="ECO:0000313" key="5">
    <source>
        <dbReference type="Proteomes" id="UP001601992"/>
    </source>
</evidence>
<gene>
    <name evidence="4" type="ORF">ACFYXQ_04065</name>
</gene>
<evidence type="ECO:0000313" key="4">
    <source>
        <dbReference type="EMBL" id="MFF3566939.1"/>
    </source>
</evidence>
<dbReference type="RefSeq" id="WP_387402590.1">
    <property type="nucleotide sequence ID" value="NZ_JBIAQY010000001.1"/>
</dbReference>